<evidence type="ECO:0000313" key="4">
    <source>
        <dbReference type="Proteomes" id="UP000198309"/>
    </source>
</evidence>
<gene>
    <name evidence="2" type="ORF">SAMN05216189_105621</name>
    <name evidence="3" type="ORF">SAMN06295949_13622</name>
</gene>
<keyword evidence="1" id="KW-0812">Transmembrane</keyword>
<feature type="transmembrane region" description="Helical" evidence="1">
    <location>
        <begin position="12"/>
        <end position="30"/>
    </location>
</feature>
<proteinExistence type="predicted"/>
<dbReference type="EMBL" id="FZPC01000036">
    <property type="protein sequence ID" value="SNT49432.1"/>
    <property type="molecule type" value="Genomic_DNA"/>
</dbReference>
<accession>A0A239N4R1</accession>
<evidence type="ECO:0000313" key="5">
    <source>
        <dbReference type="Proteomes" id="UP000199693"/>
    </source>
</evidence>
<organism evidence="2 5">
    <name type="scientific">Pseudomonas delhiensis</name>
    <dbReference type="NCBI Taxonomy" id="366289"/>
    <lineage>
        <taxon>Bacteria</taxon>
        <taxon>Pseudomonadati</taxon>
        <taxon>Pseudomonadota</taxon>
        <taxon>Gammaproteobacteria</taxon>
        <taxon>Pseudomonadales</taxon>
        <taxon>Pseudomonadaceae</taxon>
        <taxon>Pseudomonas</taxon>
    </lineage>
</organism>
<dbReference type="Proteomes" id="UP000198309">
    <property type="component" value="Unassembled WGS sequence"/>
</dbReference>
<keyword evidence="1" id="KW-0472">Membrane</keyword>
<protein>
    <submittedName>
        <fullName evidence="2">Uncharacterized protein</fullName>
    </submittedName>
</protein>
<evidence type="ECO:0000313" key="2">
    <source>
        <dbReference type="EMBL" id="SDK89023.1"/>
    </source>
</evidence>
<name>A0A239N4R1_9PSED</name>
<reference evidence="2 5" key="1">
    <citation type="submission" date="2016-10" db="EMBL/GenBank/DDBJ databases">
        <authorList>
            <person name="de Groot N.N."/>
        </authorList>
    </citation>
    <scope>NUCLEOTIDE SEQUENCE [LARGE SCALE GENOMIC DNA]</scope>
    <source>
        <strain evidence="2 5">CCM 7361</strain>
    </source>
</reference>
<reference evidence="3 4" key="2">
    <citation type="submission" date="2017-06" db="EMBL/GenBank/DDBJ databases">
        <authorList>
            <person name="Varghese N."/>
            <person name="Submissions S."/>
        </authorList>
    </citation>
    <scope>NUCLEOTIDE SEQUENCE [LARGE SCALE GENOMIC DNA]</scope>
    <source>
        <strain evidence="3 4">RLD-1</strain>
    </source>
</reference>
<dbReference type="Proteomes" id="UP000199693">
    <property type="component" value="Unassembled WGS sequence"/>
</dbReference>
<keyword evidence="4" id="KW-1185">Reference proteome</keyword>
<dbReference type="AlphaFoldDB" id="A0A239N4R1"/>
<dbReference type="EMBL" id="FNEC01000056">
    <property type="protein sequence ID" value="SDK89023.1"/>
    <property type="molecule type" value="Genomic_DNA"/>
</dbReference>
<evidence type="ECO:0000313" key="3">
    <source>
        <dbReference type="EMBL" id="SNT49432.1"/>
    </source>
</evidence>
<sequence length="84" mass="10001">MLGETVNKVRMALWLYGFFAVASLYYVYYLRNAIPALKSLANQERSSGKPFTFDNLQQIREWRQRSWLARLLAWLSHTFAGRRR</sequence>
<evidence type="ECO:0000256" key="1">
    <source>
        <dbReference type="SAM" id="Phobius"/>
    </source>
</evidence>
<keyword evidence="1" id="KW-1133">Transmembrane helix</keyword>